<evidence type="ECO:0000313" key="1">
    <source>
        <dbReference type="EMBL" id="CAK0815828.1"/>
    </source>
</evidence>
<dbReference type="Proteomes" id="UP001189429">
    <property type="component" value="Unassembled WGS sequence"/>
</dbReference>
<proteinExistence type="predicted"/>
<reference evidence="1" key="1">
    <citation type="submission" date="2023-10" db="EMBL/GenBank/DDBJ databases">
        <authorList>
            <person name="Chen Y."/>
            <person name="Shah S."/>
            <person name="Dougan E. K."/>
            <person name="Thang M."/>
            <person name="Chan C."/>
        </authorList>
    </citation>
    <scope>NUCLEOTIDE SEQUENCE [LARGE SCALE GENOMIC DNA]</scope>
</reference>
<comment type="caution">
    <text evidence="1">The sequence shown here is derived from an EMBL/GenBank/DDBJ whole genome shotgun (WGS) entry which is preliminary data.</text>
</comment>
<organism evidence="1 2">
    <name type="scientific">Prorocentrum cordatum</name>
    <dbReference type="NCBI Taxonomy" id="2364126"/>
    <lineage>
        <taxon>Eukaryota</taxon>
        <taxon>Sar</taxon>
        <taxon>Alveolata</taxon>
        <taxon>Dinophyceae</taxon>
        <taxon>Prorocentrales</taxon>
        <taxon>Prorocentraceae</taxon>
        <taxon>Prorocentrum</taxon>
    </lineage>
</organism>
<name>A0ABN9RDW8_9DINO</name>
<evidence type="ECO:0000313" key="2">
    <source>
        <dbReference type="Proteomes" id="UP001189429"/>
    </source>
</evidence>
<protein>
    <submittedName>
        <fullName evidence="1">Uncharacterized protein</fullName>
    </submittedName>
</protein>
<sequence length="127" mass="14093">MMACIALGQYPPELAVVHVVDDQLAHVREFRHTRVDMSLTGRIPSLPIRTTDESAGSISGNSTLSVQKKCRIRVFAIPSSRAPNQLMMNPLKVRGGLYRKFTHTSGRFRKIDTGSTRITCLSTPGWP</sequence>
<keyword evidence="2" id="KW-1185">Reference proteome</keyword>
<gene>
    <name evidence="1" type="ORF">PCOR1329_LOCUS18990</name>
</gene>
<dbReference type="EMBL" id="CAUYUJ010006015">
    <property type="protein sequence ID" value="CAK0815828.1"/>
    <property type="molecule type" value="Genomic_DNA"/>
</dbReference>
<accession>A0ABN9RDW8</accession>